<dbReference type="AlphaFoldDB" id="A0A7K9UQM8"/>
<sequence length="343" mass="36629">GAQPLLLTLEPPWTPLFSDQKATLTCGDPGARVPTTWYIDGLLWGESRSSLLQVTLKSTGSHTYQCQSPGPKLSPPINLSISKEWLVLQVPVQPVLEGDELPLRCRAWWDKKPSRVRFFRNGVLLQGGRGEDKLLLSPAQQLHSGRYHCTGTVILKDMQSEPSKVTVQGEHGQGTAGDGVTAPGPPSPSPLGSFPELFSVPELSVDGSREPPEGSVLALACVTHRSPLRPHVTLQHLFYRDGVVVAGPQGSPRFLLQALALPDSGSYTCEAQAASVRKRSAPVTVTVRRVPVAGVTLVAEPPGAQVAEGDRLVLSCAVAAGTGPLAFSWHRQGQIQPLAKGPR</sequence>
<keyword evidence="1" id="KW-0732">Signal</keyword>
<feature type="non-terminal residue" evidence="5">
    <location>
        <position position="1"/>
    </location>
</feature>
<dbReference type="OrthoDB" id="9120746at2759"/>
<evidence type="ECO:0000313" key="5">
    <source>
        <dbReference type="EMBL" id="NXI62868.1"/>
    </source>
</evidence>
<dbReference type="Gene3D" id="2.60.40.10">
    <property type="entry name" value="Immunoglobulins"/>
    <property type="match status" value="3"/>
</dbReference>
<name>A0A7K9UQM8_ANSSE</name>
<dbReference type="InterPro" id="IPR013783">
    <property type="entry name" value="Ig-like_fold"/>
</dbReference>
<keyword evidence="2" id="KW-1015">Disulfide bond</keyword>
<accession>A0A7K9UQM8</accession>
<feature type="domain" description="Ig-like" evidence="4">
    <location>
        <begin position="75"/>
        <end position="166"/>
    </location>
</feature>
<dbReference type="PROSITE" id="PS50835">
    <property type="entry name" value="IG_LIKE"/>
    <property type="match status" value="3"/>
</dbReference>
<dbReference type="EMBL" id="VXAA01001007">
    <property type="protein sequence ID" value="NXI62868.1"/>
    <property type="molecule type" value="Genomic_DNA"/>
</dbReference>
<evidence type="ECO:0000256" key="1">
    <source>
        <dbReference type="ARBA" id="ARBA00022729"/>
    </source>
</evidence>
<dbReference type="PANTHER" id="PTHR11481">
    <property type="entry name" value="IMMUNOGLOBULIN FC RECEPTOR"/>
    <property type="match status" value="1"/>
</dbReference>
<gene>
    <name evidence="5" type="primary">Fcrl3</name>
    <name evidence="5" type="ORF">ANSSEM_R15464</name>
</gene>
<feature type="region of interest" description="Disordered" evidence="3">
    <location>
        <begin position="161"/>
        <end position="195"/>
    </location>
</feature>
<feature type="non-terminal residue" evidence="5">
    <location>
        <position position="343"/>
    </location>
</feature>
<organism evidence="5 6">
    <name type="scientific">Anseranas semipalmata</name>
    <name type="common">Magpie goose</name>
    <name type="synonym">Anas semipalmata</name>
    <dbReference type="NCBI Taxonomy" id="8851"/>
    <lineage>
        <taxon>Eukaryota</taxon>
        <taxon>Metazoa</taxon>
        <taxon>Chordata</taxon>
        <taxon>Craniata</taxon>
        <taxon>Vertebrata</taxon>
        <taxon>Euteleostomi</taxon>
        <taxon>Archelosauria</taxon>
        <taxon>Archosauria</taxon>
        <taxon>Dinosauria</taxon>
        <taxon>Saurischia</taxon>
        <taxon>Theropoda</taxon>
        <taxon>Coelurosauria</taxon>
        <taxon>Aves</taxon>
        <taxon>Neognathae</taxon>
        <taxon>Galloanserae</taxon>
        <taxon>Anseriformes</taxon>
        <taxon>Anseranatidae</taxon>
        <taxon>Anseranas</taxon>
    </lineage>
</organism>
<protein>
    <submittedName>
        <fullName evidence="5">FCRL3 protein</fullName>
    </submittedName>
</protein>
<proteinExistence type="predicted"/>
<comment type="caution">
    <text evidence="5">The sequence shown here is derived from an EMBL/GenBank/DDBJ whole genome shotgun (WGS) entry which is preliminary data.</text>
</comment>
<dbReference type="GO" id="GO:0006955">
    <property type="term" value="P:immune response"/>
    <property type="evidence" value="ECO:0007669"/>
    <property type="project" value="TreeGrafter"/>
</dbReference>
<feature type="domain" description="Ig-like" evidence="4">
    <location>
        <begin position="291"/>
        <end position="343"/>
    </location>
</feature>
<dbReference type="GO" id="GO:0007166">
    <property type="term" value="P:cell surface receptor signaling pathway"/>
    <property type="evidence" value="ECO:0007669"/>
    <property type="project" value="TreeGrafter"/>
</dbReference>
<feature type="domain" description="Ig-like" evidence="4">
    <location>
        <begin position="195"/>
        <end position="284"/>
    </location>
</feature>
<evidence type="ECO:0000259" key="4">
    <source>
        <dbReference type="PROSITE" id="PS50835"/>
    </source>
</evidence>
<evidence type="ECO:0000256" key="2">
    <source>
        <dbReference type="ARBA" id="ARBA00023157"/>
    </source>
</evidence>
<keyword evidence="6" id="KW-1185">Reference proteome</keyword>
<dbReference type="Proteomes" id="UP000567872">
    <property type="component" value="Unassembled WGS sequence"/>
</dbReference>
<dbReference type="SMART" id="SM00409">
    <property type="entry name" value="IG"/>
    <property type="match status" value="3"/>
</dbReference>
<dbReference type="PANTHER" id="PTHR11481:SF64">
    <property type="entry name" value="FC RECEPTOR-LIKE PROTEIN 4"/>
    <property type="match status" value="1"/>
</dbReference>
<dbReference type="GO" id="GO:0004888">
    <property type="term" value="F:transmembrane signaling receptor activity"/>
    <property type="evidence" value="ECO:0007669"/>
    <property type="project" value="TreeGrafter"/>
</dbReference>
<dbReference type="GO" id="GO:0009897">
    <property type="term" value="C:external side of plasma membrane"/>
    <property type="evidence" value="ECO:0007669"/>
    <property type="project" value="TreeGrafter"/>
</dbReference>
<dbReference type="SUPFAM" id="SSF48726">
    <property type="entry name" value="Immunoglobulin"/>
    <property type="match status" value="4"/>
</dbReference>
<evidence type="ECO:0000256" key="3">
    <source>
        <dbReference type="SAM" id="MobiDB-lite"/>
    </source>
</evidence>
<dbReference type="Pfam" id="PF13895">
    <property type="entry name" value="Ig_2"/>
    <property type="match status" value="2"/>
</dbReference>
<reference evidence="5 6" key="1">
    <citation type="submission" date="2019-09" db="EMBL/GenBank/DDBJ databases">
        <title>Bird 10,000 Genomes (B10K) Project - Family phase.</title>
        <authorList>
            <person name="Zhang G."/>
        </authorList>
    </citation>
    <scope>NUCLEOTIDE SEQUENCE [LARGE SCALE GENOMIC DNA]</scope>
    <source>
        <strain evidence="5">B10K-DU-001-57</strain>
        <tissue evidence="5">Muscle</tissue>
    </source>
</reference>
<dbReference type="InterPro" id="IPR007110">
    <property type="entry name" value="Ig-like_dom"/>
</dbReference>
<dbReference type="InterPro" id="IPR036179">
    <property type="entry name" value="Ig-like_dom_sf"/>
</dbReference>
<dbReference type="InterPro" id="IPR003599">
    <property type="entry name" value="Ig_sub"/>
</dbReference>
<evidence type="ECO:0000313" key="6">
    <source>
        <dbReference type="Proteomes" id="UP000567872"/>
    </source>
</evidence>
<dbReference type="InterPro" id="IPR050488">
    <property type="entry name" value="Ig_Fc_receptor"/>
</dbReference>